<dbReference type="PIRSF" id="PIRSF015626">
    <property type="entry name" value="FdhD"/>
    <property type="match status" value="1"/>
</dbReference>
<dbReference type="GO" id="GO:0006777">
    <property type="term" value="P:Mo-molybdopterin cofactor biosynthetic process"/>
    <property type="evidence" value="ECO:0007669"/>
    <property type="project" value="UniProtKB-UniRule"/>
</dbReference>
<dbReference type="Gene3D" id="3.10.20.10">
    <property type="match status" value="1"/>
</dbReference>
<dbReference type="OrthoDB" id="3197277at2"/>
<evidence type="ECO:0000313" key="4">
    <source>
        <dbReference type="EMBL" id="OLQ75456.1"/>
    </source>
</evidence>
<comment type="caution">
    <text evidence="4">The sequence shown here is derived from an EMBL/GenBank/DDBJ whole genome shotgun (WGS) entry which is preliminary data.</text>
</comment>
<reference evidence="4 5" key="1">
    <citation type="submission" date="2016-09" db="EMBL/GenBank/DDBJ databases">
        <title>Photobacterium proteolyticum sp. nov. a protease producing bacterium isolated from ocean sediments of Laizhou Bay.</title>
        <authorList>
            <person name="Li Y."/>
        </authorList>
    </citation>
    <scope>NUCLEOTIDE SEQUENCE [LARGE SCALE GENOMIC DNA]</scope>
    <source>
        <strain evidence="4 5">13-12</strain>
    </source>
</reference>
<evidence type="ECO:0000256" key="1">
    <source>
        <dbReference type="ARBA" id="ARBA00022490"/>
    </source>
</evidence>
<evidence type="ECO:0000256" key="3">
    <source>
        <dbReference type="HAMAP-Rule" id="MF_00187"/>
    </source>
</evidence>
<proteinExistence type="inferred from homology"/>
<dbReference type="Pfam" id="PF02634">
    <property type="entry name" value="FdhD-NarQ"/>
    <property type="match status" value="1"/>
</dbReference>
<dbReference type="Gene3D" id="3.40.140.10">
    <property type="entry name" value="Cytidine Deaminase, domain 2"/>
    <property type="match status" value="1"/>
</dbReference>
<comment type="similarity">
    <text evidence="3">Belongs to the FdhD family.</text>
</comment>
<name>A0A1Q9GLP9_9GAMM</name>
<protein>
    <recommendedName>
        <fullName evidence="3">Sulfur carrier protein FdhD</fullName>
    </recommendedName>
</protein>
<dbReference type="HAMAP" id="MF_00187">
    <property type="entry name" value="FdhD"/>
    <property type="match status" value="1"/>
</dbReference>
<dbReference type="STRING" id="1903952.BIT28_22730"/>
<dbReference type="RefSeq" id="WP_075764439.1">
    <property type="nucleotide sequence ID" value="NZ_MJIL01000075.1"/>
</dbReference>
<gene>
    <name evidence="3" type="primary">fdhD</name>
    <name evidence="4" type="ORF">BIT28_22730</name>
</gene>
<dbReference type="GO" id="GO:0016783">
    <property type="term" value="F:sulfurtransferase activity"/>
    <property type="evidence" value="ECO:0007669"/>
    <property type="project" value="InterPro"/>
</dbReference>
<dbReference type="NCBIfam" id="TIGR00129">
    <property type="entry name" value="fdhD_narQ"/>
    <property type="match status" value="1"/>
</dbReference>
<dbReference type="Proteomes" id="UP000186905">
    <property type="component" value="Unassembled WGS sequence"/>
</dbReference>
<dbReference type="GO" id="GO:0097163">
    <property type="term" value="F:sulfur carrier activity"/>
    <property type="evidence" value="ECO:0007669"/>
    <property type="project" value="UniProtKB-UniRule"/>
</dbReference>
<dbReference type="InterPro" id="IPR016193">
    <property type="entry name" value="Cytidine_deaminase-like"/>
</dbReference>
<dbReference type="SUPFAM" id="SSF53927">
    <property type="entry name" value="Cytidine deaminase-like"/>
    <property type="match status" value="1"/>
</dbReference>
<keyword evidence="5" id="KW-1185">Reference proteome</keyword>
<dbReference type="PANTHER" id="PTHR30592">
    <property type="entry name" value="FORMATE DEHYDROGENASE"/>
    <property type="match status" value="1"/>
</dbReference>
<dbReference type="InterPro" id="IPR003786">
    <property type="entry name" value="FdhD"/>
</dbReference>
<keyword evidence="2 3" id="KW-0501">Molybdenum cofactor biosynthesis</keyword>
<dbReference type="PANTHER" id="PTHR30592:SF1">
    <property type="entry name" value="SULFUR CARRIER PROTEIN FDHD"/>
    <property type="match status" value="1"/>
</dbReference>
<keyword evidence="1 3" id="KW-0963">Cytoplasm</keyword>
<dbReference type="AlphaFoldDB" id="A0A1Q9GLP9"/>
<organism evidence="4 5">
    <name type="scientific">Photobacterium proteolyticum</name>
    <dbReference type="NCBI Taxonomy" id="1903952"/>
    <lineage>
        <taxon>Bacteria</taxon>
        <taxon>Pseudomonadati</taxon>
        <taxon>Pseudomonadota</taxon>
        <taxon>Gammaproteobacteria</taxon>
        <taxon>Vibrionales</taxon>
        <taxon>Vibrionaceae</taxon>
        <taxon>Photobacterium</taxon>
    </lineage>
</organism>
<dbReference type="GO" id="GO:0005737">
    <property type="term" value="C:cytoplasm"/>
    <property type="evidence" value="ECO:0007669"/>
    <property type="project" value="UniProtKB-SubCell"/>
</dbReference>
<comment type="function">
    <text evidence="3">Required for formate dehydrogenase (FDH) activity. Acts as a sulfur carrier protein that transfers sulfur from IscS to the molybdenum cofactor prior to its insertion into FDH.</text>
</comment>
<dbReference type="EMBL" id="MJIL01000075">
    <property type="protein sequence ID" value="OLQ75456.1"/>
    <property type="molecule type" value="Genomic_DNA"/>
</dbReference>
<evidence type="ECO:0000256" key="2">
    <source>
        <dbReference type="ARBA" id="ARBA00023150"/>
    </source>
</evidence>
<evidence type="ECO:0000313" key="5">
    <source>
        <dbReference type="Proteomes" id="UP000186905"/>
    </source>
</evidence>
<sequence>MARRKSDQEDYGVSYIVSACNIEQQRQSQRQHQASLYTPGVATCSRRQIHGTHVTLSIDSVIVEEPLQIRLLYVDQHGQEQDRVYLVTMRTPGDDYNLVTGLLLAEGVIKTARDISGFNEQLDHDEISSNEIHVSLAPGVIVDWSLISRDTTSFSSCGVCGKSSIKSLELRGIPALDTREHWLPGNIIPSLTEKLRQSQSMFAATGGVHGCGLFDAKGELLLSCEDVGRHNALDKLTGQMARVPERYQHGSVILLSGRISFELVQKVLVAGISVLVAAGAPSNLAINMAKRFNLTLIGFTHSGGFNIYHGAFRLNLTKQ</sequence>
<comment type="subcellular location">
    <subcellularLocation>
        <location evidence="3">Cytoplasm</location>
    </subcellularLocation>
</comment>
<comment type="caution">
    <text evidence="3">Lacks conserved residue(s) required for the propagation of feature annotation.</text>
</comment>
<feature type="active site" description="Cysteine persulfide intermediate" evidence="3">
    <location>
        <position position="157"/>
    </location>
</feature>
<accession>A0A1Q9GLP9</accession>